<dbReference type="AlphaFoldDB" id="A0A645DMT5"/>
<protein>
    <submittedName>
        <fullName evidence="1">Uncharacterized protein</fullName>
    </submittedName>
</protein>
<gene>
    <name evidence="1" type="ORF">SDC9_137692</name>
</gene>
<proteinExistence type="predicted"/>
<comment type="caution">
    <text evidence="1">The sequence shown here is derived from an EMBL/GenBank/DDBJ whole genome shotgun (WGS) entry which is preliminary data.</text>
</comment>
<evidence type="ECO:0000313" key="1">
    <source>
        <dbReference type="EMBL" id="MPM90571.1"/>
    </source>
</evidence>
<accession>A0A645DMT5</accession>
<sequence length="153" mass="17431">MQKPRVERIVARHALHLRGIQQQSPARLRDVGKPDSRQTRDILGWILAADVLFHADRLGPYRTSVIAHHSKDALHERAFSVSRRGAVQDKQTLKTRISAQGISQRPLQKPRSGLIAAHNLIHERVEPFAPCGWLVKNARNLRQFLLGIVRQKQ</sequence>
<reference evidence="1" key="1">
    <citation type="submission" date="2019-08" db="EMBL/GenBank/DDBJ databases">
        <authorList>
            <person name="Kucharzyk K."/>
            <person name="Murdoch R.W."/>
            <person name="Higgins S."/>
            <person name="Loffler F."/>
        </authorList>
    </citation>
    <scope>NUCLEOTIDE SEQUENCE</scope>
</reference>
<name>A0A645DMT5_9ZZZZ</name>
<dbReference type="EMBL" id="VSSQ01037790">
    <property type="protein sequence ID" value="MPM90571.1"/>
    <property type="molecule type" value="Genomic_DNA"/>
</dbReference>
<organism evidence="1">
    <name type="scientific">bioreactor metagenome</name>
    <dbReference type="NCBI Taxonomy" id="1076179"/>
    <lineage>
        <taxon>unclassified sequences</taxon>
        <taxon>metagenomes</taxon>
        <taxon>ecological metagenomes</taxon>
    </lineage>
</organism>